<dbReference type="EMBL" id="CAIJEN010000017">
    <property type="protein sequence ID" value="CAD0096787.1"/>
    <property type="molecule type" value="Genomic_DNA"/>
</dbReference>
<protein>
    <recommendedName>
        <fullName evidence="5">Mitotic-spindle organizing protein 1</fullName>
    </recommendedName>
    <alternativeName>
        <fullName evidence="8">Mitotic-spindle organizing protein associated with a ring of gamma-tubulin 1</fullName>
    </alternativeName>
</protein>
<comment type="subunit">
    <text evidence="4">Part of the gamma-tubulin complex.</text>
</comment>
<accession>A0A9N8JYU0</accession>
<keyword evidence="7" id="KW-0206">Cytoskeleton</keyword>
<evidence type="ECO:0000313" key="9">
    <source>
        <dbReference type="EMBL" id="CAD0096787.1"/>
    </source>
</evidence>
<name>A0A9N8JYU0_9PEZI</name>
<comment type="caution">
    <text evidence="9">The sequence shown here is derived from an EMBL/GenBank/DDBJ whole genome shotgun (WGS) entry which is preliminary data.</text>
</comment>
<evidence type="ECO:0000256" key="4">
    <source>
        <dbReference type="ARBA" id="ARBA00011378"/>
    </source>
</evidence>
<evidence type="ECO:0000256" key="1">
    <source>
        <dbReference type="ARBA" id="ARBA00003060"/>
    </source>
</evidence>
<dbReference type="GO" id="GO:0031021">
    <property type="term" value="C:interphase microtubule organizing center"/>
    <property type="evidence" value="ECO:0007669"/>
    <property type="project" value="TreeGrafter"/>
</dbReference>
<keyword evidence="10" id="KW-1185">Reference proteome</keyword>
<dbReference type="Proteomes" id="UP000716446">
    <property type="component" value="Unassembled WGS sequence"/>
</dbReference>
<feature type="non-terminal residue" evidence="9">
    <location>
        <position position="1"/>
    </location>
</feature>
<evidence type="ECO:0000313" key="10">
    <source>
        <dbReference type="Proteomes" id="UP000716446"/>
    </source>
</evidence>
<evidence type="ECO:0000256" key="8">
    <source>
        <dbReference type="ARBA" id="ARBA00029810"/>
    </source>
</evidence>
<comment type="function">
    <text evidence="1">Required for gamma-tubulin complex recruitment to the microtubule organizing center (MTOC).</text>
</comment>
<dbReference type="GO" id="GO:0090307">
    <property type="term" value="P:mitotic spindle assembly"/>
    <property type="evidence" value="ECO:0007669"/>
    <property type="project" value="TreeGrafter"/>
</dbReference>
<dbReference type="GO" id="GO:0051415">
    <property type="term" value="P:microtubule nucleation by interphase microtubule organizing center"/>
    <property type="evidence" value="ECO:0007669"/>
    <property type="project" value="TreeGrafter"/>
</dbReference>
<sequence length="60" mass="6580">DKRKAARETIDILYEISSLLLDRQSLSYCVSLIENGVNPDALATSETATALPQSLVRSNE</sequence>
<proteinExistence type="inferred from homology"/>
<dbReference type="GO" id="GO:0033566">
    <property type="term" value="P:gamma-tubulin complex localization"/>
    <property type="evidence" value="ECO:0007669"/>
    <property type="project" value="InterPro"/>
</dbReference>
<dbReference type="AlphaFoldDB" id="A0A9N8JYU0"/>
<dbReference type="PANTHER" id="PTHR28520">
    <property type="entry name" value="MITOTIC-SPINDLE ORGANIZING PROTEIN 1"/>
    <property type="match status" value="1"/>
</dbReference>
<dbReference type="GO" id="GO:0005819">
    <property type="term" value="C:spindle"/>
    <property type="evidence" value="ECO:0007669"/>
    <property type="project" value="TreeGrafter"/>
</dbReference>
<evidence type="ECO:0000256" key="6">
    <source>
        <dbReference type="ARBA" id="ARBA00022490"/>
    </source>
</evidence>
<dbReference type="InterPro" id="IPR022214">
    <property type="entry name" value="MZT1"/>
</dbReference>
<evidence type="ECO:0000256" key="7">
    <source>
        <dbReference type="ARBA" id="ARBA00023212"/>
    </source>
</evidence>
<evidence type="ECO:0000256" key="5">
    <source>
        <dbReference type="ARBA" id="ARBA00016992"/>
    </source>
</evidence>
<comment type="similarity">
    <text evidence="3">Belongs to the MOZART1 family.</text>
</comment>
<feature type="non-terminal residue" evidence="9">
    <location>
        <position position="60"/>
    </location>
</feature>
<dbReference type="PANTHER" id="PTHR28520:SF2">
    <property type="entry name" value="MITOTIC-SPINDLE ORGANIZING PROTEIN 1"/>
    <property type="match status" value="1"/>
</dbReference>
<dbReference type="Pfam" id="PF12554">
    <property type="entry name" value="MOZART1"/>
    <property type="match status" value="1"/>
</dbReference>
<reference evidence="9" key="1">
    <citation type="submission" date="2020-06" db="EMBL/GenBank/DDBJ databases">
        <authorList>
            <person name="Onetto C."/>
        </authorList>
    </citation>
    <scope>NUCLEOTIDE SEQUENCE</scope>
</reference>
<organism evidence="9 10">
    <name type="scientific">Aureobasidium vineae</name>
    <dbReference type="NCBI Taxonomy" id="2773715"/>
    <lineage>
        <taxon>Eukaryota</taxon>
        <taxon>Fungi</taxon>
        <taxon>Dikarya</taxon>
        <taxon>Ascomycota</taxon>
        <taxon>Pezizomycotina</taxon>
        <taxon>Dothideomycetes</taxon>
        <taxon>Dothideomycetidae</taxon>
        <taxon>Dothideales</taxon>
        <taxon>Saccotheciaceae</taxon>
        <taxon>Aureobasidium</taxon>
    </lineage>
</organism>
<dbReference type="GO" id="GO:0000931">
    <property type="term" value="C:gamma-tubulin ring complex"/>
    <property type="evidence" value="ECO:0007669"/>
    <property type="project" value="InterPro"/>
</dbReference>
<comment type="subcellular location">
    <subcellularLocation>
        <location evidence="2">Cytoplasm</location>
        <location evidence="2">Cytoskeleton</location>
        <location evidence="2">Microtubule organizing center</location>
        <location evidence="2">Spindle pole body</location>
    </subcellularLocation>
</comment>
<evidence type="ECO:0000256" key="2">
    <source>
        <dbReference type="ARBA" id="ARBA00004317"/>
    </source>
</evidence>
<dbReference type="GO" id="GO:0044732">
    <property type="term" value="C:mitotic spindle pole body"/>
    <property type="evidence" value="ECO:0007669"/>
    <property type="project" value="TreeGrafter"/>
</dbReference>
<keyword evidence="6" id="KW-0963">Cytoplasm</keyword>
<evidence type="ECO:0000256" key="3">
    <source>
        <dbReference type="ARBA" id="ARBA00011015"/>
    </source>
</evidence>
<gene>
    <name evidence="9" type="ORF">AWRI4619_LOCUS9454</name>
</gene>